<keyword evidence="2" id="KW-1185">Reference proteome</keyword>
<proteinExistence type="predicted"/>
<name>A0A8X6STB9_TRICX</name>
<sequence length="104" mass="12065">MDYYVPTYWSDREFDTHALHCGSSVALGLKPITRHKKCRSQVRNISRFGFRERNEKSFRPCEPKGTPFIHLIQPITSFHLLQSGKFTLSSAPFHLDSVLEILRS</sequence>
<gene>
    <name evidence="1" type="ORF">TNCV_1090821</name>
</gene>
<organism evidence="1 2">
    <name type="scientific">Trichonephila clavipes</name>
    <name type="common">Golden silk orbweaver</name>
    <name type="synonym">Nephila clavipes</name>
    <dbReference type="NCBI Taxonomy" id="2585209"/>
    <lineage>
        <taxon>Eukaryota</taxon>
        <taxon>Metazoa</taxon>
        <taxon>Ecdysozoa</taxon>
        <taxon>Arthropoda</taxon>
        <taxon>Chelicerata</taxon>
        <taxon>Arachnida</taxon>
        <taxon>Araneae</taxon>
        <taxon>Araneomorphae</taxon>
        <taxon>Entelegynae</taxon>
        <taxon>Araneoidea</taxon>
        <taxon>Nephilidae</taxon>
        <taxon>Trichonephila</taxon>
    </lineage>
</organism>
<evidence type="ECO:0000313" key="2">
    <source>
        <dbReference type="Proteomes" id="UP000887159"/>
    </source>
</evidence>
<dbReference type="AlphaFoldDB" id="A0A8X6STB9"/>
<accession>A0A8X6STB9</accession>
<evidence type="ECO:0000313" key="1">
    <source>
        <dbReference type="EMBL" id="GFY17308.1"/>
    </source>
</evidence>
<reference evidence="1" key="1">
    <citation type="submission" date="2020-08" db="EMBL/GenBank/DDBJ databases">
        <title>Multicomponent nature underlies the extraordinary mechanical properties of spider dragline silk.</title>
        <authorList>
            <person name="Kono N."/>
            <person name="Nakamura H."/>
            <person name="Mori M."/>
            <person name="Yoshida Y."/>
            <person name="Ohtoshi R."/>
            <person name="Malay A.D."/>
            <person name="Moran D.A.P."/>
            <person name="Tomita M."/>
            <person name="Numata K."/>
            <person name="Arakawa K."/>
        </authorList>
    </citation>
    <scope>NUCLEOTIDE SEQUENCE</scope>
</reference>
<dbReference type="EMBL" id="BMAU01021343">
    <property type="protein sequence ID" value="GFY17308.1"/>
    <property type="molecule type" value="Genomic_DNA"/>
</dbReference>
<dbReference type="Proteomes" id="UP000887159">
    <property type="component" value="Unassembled WGS sequence"/>
</dbReference>
<comment type="caution">
    <text evidence="1">The sequence shown here is derived from an EMBL/GenBank/DDBJ whole genome shotgun (WGS) entry which is preliminary data.</text>
</comment>
<protein>
    <submittedName>
        <fullName evidence="1">Uncharacterized protein</fullName>
    </submittedName>
</protein>